<reference evidence="11" key="1">
    <citation type="submission" date="2015-05" db="EMBL/GenBank/DDBJ databases">
        <authorList>
            <person name="Wang D.B."/>
            <person name="Wang M."/>
        </authorList>
    </citation>
    <scope>NUCLEOTIDE SEQUENCE [LARGE SCALE GENOMIC DNA]</scope>
    <source>
        <strain evidence="11">T1-815</strain>
    </source>
</reference>
<evidence type="ECO:0000256" key="10">
    <source>
        <dbReference type="RuleBase" id="RU004387"/>
    </source>
</evidence>
<evidence type="ECO:0000256" key="7">
    <source>
        <dbReference type="ARBA" id="ARBA00022833"/>
    </source>
</evidence>
<dbReference type="GO" id="GO:0006508">
    <property type="term" value="P:proteolysis"/>
    <property type="evidence" value="ECO:0007669"/>
    <property type="project" value="UniProtKB-KW"/>
</dbReference>
<keyword evidence="6 9" id="KW-0378">Hydrolase</keyword>
<proteinExistence type="inferred from homology"/>
<keyword evidence="4 9" id="KW-0645">Protease</keyword>
<evidence type="ECO:0000256" key="2">
    <source>
        <dbReference type="ARBA" id="ARBA00008290"/>
    </source>
</evidence>
<keyword evidence="13" id="KW-1185">Reference proteome</keyword>
<dbReference type="EMBL" id="WKQV01000009">
    <property type="protein sequence ID" value="MSD27239.1"/>
    <property type="molecule type" value="Genomic_DNA"/>
</dbReference>
<organism evidence="11 13">
    <name type="scientific">Agathobacter rectalis</name>
    <dbReference type="NCBI Taxonomy" id="39491"/>
    <lineage>
        <taxon>Bacteria</taxon>
        <taxon>Bacillati</taxon>
        <taxon>Bacillota</taxon>
        <taxon>Clostridia</taxon>
        <taxon>Lachnospirales</taxon>
        <taxon>Lachnospiraceae</taxon>
        <taxon>Agathobacter</taxon>
    </lineage>
</organism>
<comment type="cofactor">
    <cofactor evidence="1 10">
        <name>Zn(2+)</name>
        <dbReference type="ChEBI" id="CHEBI:29105"/>
    </cofactor>
</comment>
<evidence type="ECO:0000313" key="13">
    <source>
        <dbReference type="Proteomes" id="UP000049472"/>
    </source>
</evidence>
<dbReference type="SUPFAM" id="SSF101821">
    <property type="entry name" value="Aminopeptidase/glucanase lid domain"/>
    <property type="match status" value="1"/>
</dbReference>
<evidence type="ECO:0000313" key="12">
    <source>
        <dbReference type="EMBL" id="MSD27239.1"/>
    </source>
</evidence>
<reference evidence="13" key="2">
    <citation type="submission" date="2015-05" db="EMBL/GenBank/DDBJ databases">
        <authorList>
            <consortium name="Pathogen Informatics"/>
        </authorList>
    </citation>
    <scope>NUCLEOTIDE SEQUENCE [LARGE SCALE GENOMIC DNA]</scope>
    <source>
        <strain evidence="13">T1-815</strain>
    </source>
</reference>
<dbReference type="PRINTS" id="PR00932">
    <property type="entry name" value="AMINO1PTASE"/>
</dbReference>
<dbReference type="Gene3D" id="3.40.630.10">
    <property type="entry name" value="Zn peptidases"/>
    <property type="match status" value="1"/>
</dbReference>
<dbReference type="CDD" id="cd05658">
    <property type="entry name" value="M18_DAP"/>
    <property type="match status" value="1"/>
</dbReference>
<evidence type="ECO:0000256" key="6">
    <source>
        <dbReference type="ARBA" id="ARBA00022801"/>
    </source>
</evidence>
<dbReference type="SUPFAM" id="SSF53187">
    <property type="entry name" value="Zn-dependent exopeptidases"/>
    <property type="match status" value="1"/>
</dbReference>
<dbReference type="RefSeq" id="WP_055061985.1">
    <property type="nucleotide sequence ID" value="NZ_CVRQ01000022.1"/>
</dbReference>
<evidence type="ECO:0000256" key="5">
    <source>
        <dbReference type="ARBA" id="ARBA00022723"/>
    </source>
</evidence>
<dbReference type="GO" id="GO:0008237">
    <property type="term" value="F:metallopeptidase activity"/>
    <property type="evidence" value="ECO:0007669"/>
    <property type="project" value="UniProtKB-KW"/>
</dbReference>
<evidence type="ECO:0000256" key="8">
    <source>
        <dbReference type="ARBA" id="ARBA00023049"/>
    </source>
</evidence>
<keyword evidence="8 9" id="KW-0482">Metalloprotease</keyword>
<evidence type="ECO:0000256" key="4">
    <source>
        <dbReference type="ARBA" id="ARBA00022670"/>
    </source>
</evidence>
<sequence length="430" mass="47865">MKQEKLFDLLKAAVSPCECVKAAKQELLENGFEEIDYTGDWKLVRGGRYVLNHHDTTMFAFTVGSGYNKKDMVRIAAAHTDYPYLRIKPNPDFMTNSYAQVNVEVYGGPILNTWFDRPLGVAGRVAIKSEDVFNPRMVLYRSKKPVMIIPNLAIHMNRDVNKGVGINNQVDLMPVLDSIPEDERTTDYFLSFLARELSVEKSDIIDFELNTFCMEEPCFVGVNDTMISSPRIDNQSSCRALLDAIEDGNRADGINIIALFDHEEIGSSSKQGAASIMLHDMLRRILRNMDLSENEIDESIYDAMLLSVDVAHALHPNKKEKMDITNKPVMGKGFCIKQACSQSYATDAQAIAILCQLCDEKGIPYQRFVNRSDSRGGSTLGSIAGTLLPVKTVDIGIPILAMHSACELMGVRDMKALSDCVTAFFGYLGK</sequence>
<evidence type="ECO:0000256" key="1">
    <source>
        <dbReference type="ARBA" id="ARBA00001947"/>
    </source>
</evidence>
<dbReference type="EC" id="3.4.11.-" evidence="10"/>
<evidence type="ECO:0000256" key="9">
    <source>
        <dbReference type="RuleBase" id="RU004386"/>
    </source>
</evidence>
<dbReference type="EMBL" id="CVRQ01000022">
    <property type="protein sequence ID" value="CRL38589.1"/>
    <property type="molecule type" value="Genomic_DNA"/>
</dbReference>
<reference evidence="12 14" key="3">
    <citation type="journal article" date="2019" name="Nat. Med.">
        <title>A library of human gut bacterial isolates paired with longitudinal multiomics data enables mechanistic microbiome research.</title>
        <authorList>
            <person name="Poyet M."/>
            <person name="Groussin M."/>
            <person name="Gibbons S.M."/>
            <person name="Avila-Pacheco J."/>
            <person name="Jiang X."/>
            <person name="Kearney S.M."/>
            <person name="Perrotta A.R."/>
            <person name="Berdy B."/>
            <person name="Zhao S."/>
            <person name="Lieberman T.D."/>
            <person name="Swanson P.K."/>
            <person name="Smith M."/>
            <person name="Roesemann S."/>
            <person name="Alexander J.E."/>
            <person name="Rich S.A."/>
            <person name="Livny J."/>
            <person name="Vlamakis H."/>
            <person name="Clish C."/>
            <person name="Bullock K."/>
            <person name="Deik A."/>
            <person name="Scott J."/>
            <person name="Pierce K.A."/>
            <person name="Xavier R.J."/>
            <person name="Alm E.J."/>
        </authorList>
    </citation>
    <scope>NUCLEOTIDE SEQUENCE [LARGE SCALE GENOMIC DNA]</scope>
    <source>
        <strain evidence="12 14">BIOML-A5</strain>
    </source>
</reference>
<dbReference type="Proteomes" id="UP000465607">
    <property type="component" value="Unassembled WGS sequence"/>
</dbReference>
<dbReference type="Pfam" id="PF02127">
    <property type="entry name" value="Peptidase_M18"/>
    <property type="match status" value="1"/>
</dbReference>
<dbReference type="Gene3D" id="2.30.250.10">
    <property type="entry name" value="Aminopeptidase i, Domain 2"/>
    <property type="match status" value="1"/>
</dbReference>
<gene>
    <name evidence="12" type="ORF">GKE44_08725</name>
    <name evidence="11" type="ORF">T1815_18481</name>
</gene>
<dbReference type="GO" id="GO:0004177">
    <property type="term" value="F:aminopeptidase activity"/>
    <property type="evidence" value="ECO:0007669"/>
    <property type="project" value="UniProtKB-KW"/>
</dbReference>
<evidence type="ECO:0000256" key="3">
    <source>
        <dbReference type="ARBA" id="ARBA00022438"/>
    </source>
</evidence>
<keyword evidence="7 9" id="KW-0862">Zinc</keyword>
<evidence type="ECO:0000313" key="14">
    <source>
        <dbReference type="Proteomes" id="UP000465607"/>
    </source>
</evidence>
<name>A0A0M6WMU1_9FIRM</name>
<protein>
    <recommendedName>
        <fullName evidence="10">M18 family aminopeptidase</fullName>
        <ecNumber evidence="10">3.4.11.-</ecNumber>
    </recommendedName>
</protein>
<dbReference type="Proteomes" id="UP000049472">
    <property type="component" value="Unassembled WGS sequence"/>
</dbReference>
<dbReference type="InterPro" id="IPR023358">
    <property type="entry name" value="Peptidase_M18_dom2"/>
</dbReference>
<dbReference type="PANTHER" id="PTHR28570">
    <property type="entry name" value="ASPARTYL AMINOPEPTIDASE"/>
    <property type="match status" value="1"/>
</dbReference>
<dbReference type="PANTHER" id="PTHR28570:SF3">
    <property type="entry name" value="ASPARTYL AMINOPEPTIDASE"/>
    <property type="match status" value="1"/>
</dbReference>
<dbReference type="AlphaFoldDB" id="A0A0M6WMU1"/>
<keyword evidence="5 9" id="KW-0479">Metal-binding</keyword>
<dbReference type="GO" id="GO:0008270">
    <property type="term" value="F:zinc ion binding"/>
    <property type="evidence" value="ECO:0007669"/>
    <property type="project" value="InterPro"/>
</dbReference>
<evidence type="ECO:0000313" key="11">
    <source>
        <dbReference type="EMBL" id="CRL38589.1"/>
    </source>
</evidence>
<keyword evidence="3 9" id="KW-0031">Aminopeptidase</keyword>
<accession>A0A0M6WMU1</accession>
<dbReference type="GO" id="GO:0005737">
    <property type="term" value="C:cytoplasm"/>
    <property type="evidence" value="ECO:0007669"/>
    <property type="project" value="UniProtKB-ARBA"/>
</dbReference>
<dbReference type="NCBIfam" id="NF002759">
    <property type="entry name" value="PRK02813.1"/>
    <property type="match status" value="1"/>
</dbReference>
<comment type="similarity">
    <text evidence="2 9">Belongs to the peptidase M18 family.</text>
</comment>
<dbReference type="InterPro" id="IPR001948">
    <property type="entry name" value="Peptidase_M18"/>
</dbReference>